<accession>A0A381TVZ0</accession>
<dbReference type="InterPro" id="IPR002035">
    <property type="entry name" value="VWF_A"/>
</dbReference>
<reference evidence="2" key="1">
    <citation type="submission" date="2018-05" db="EMBL/GenBank/DDBJ databases">
        <authorList>
            <person name="Lanie J.A."/>
            <person name="Ng W.-L."/>
            <person name="Kazmierczak K.M."/>
            <person name="Andrzejewski T.M."/>
            <person name="Davidsen T.M."/>
            <person name="Wayne K.J."/>
            <person name="Tettelin H."/>
            <person name="Glass J.I."/>
            <person name="Rusch D."/>
            <person name="Podicherti R."/>
            <person name="Tsui H.-C.T."/>
            <person name="Winkler M.E."/>
        </authorList>
    </citation>
    <scope>NUCLEOTIDE SEQUENCE</scope>
</reference>
<feature type="domain" description="VWFA" evidence="1">
    <location>
        <begin position="53"/>
        <end position="230"/>
    </location>
</feature>
<name>A0A381TVZ0_9ZZZZ</name>
<dbReference type="Gene3D" id="3.40.50.410">
    <property type="entry name" value="von Willebrand factor, type A domain"/>
    <property type="match status" value="1"/>
</dbReference>
<evidence type="ECO:0000259" key="1">
    <source>
        <dbReference type="PROSITE" id="PS50234"/>
    </source>
</evidence>
<evidence type="ECO:0000313" key="2">
    <source>
        <dbReference type="EMBL" id="SVA19137.1"/>
    </source>
</evidence>
<gene>
    <name evidence="2" type="ORF">METZ01_LOCUS71991</name>
</gene>
<proteinExistence type="predicted"/>
<organism evidence="2">
    <name type="scientific">marine metagenome</name>
    <dbReference type="NCBI Taxonomy" id="408172"/>
    <lineage>
        <taxon>unclassified sequences</taxon>
        <taxon>metagenomes</taxon>
        <taxon>ecological metagenomes</taxon>
    </lineage>
</organism>
<dbReference type="InterPro" id="IPR017802">
    <property type="entry name" value="VWFA-rel_acidobac-type"/>
</dbReference>
<dbReference type="Pfam" id="PF13519">
    <property type="entry name" value="VWA_2"/>
    <property type="match status" value="1"/>
</dbReference>
<dbReference type="SUPFAM" id="SSF53300">
    <property type="entry name" value="vWA-like"/>
    <property type="match status" value="1"/>
</dbReference>
<dbReference type="CDD" id="cd00198">
    <property type="entry name" value="vWFA"/>
    <property type="match status" value="1"/>
</dbReference>
<dbReference type="InterPro" id="IPR036465">
    <property type="entry name" value="vWFA_dom_sf"/>
</dbReference>
<dbReference type="PROSITE" id="PS50234">
    <property type="entry name" value="VWFA"/>
    <property type="match status" value="1"/>
</dbReference>
<protein>
    <recommendedName>
        <fullName evidence="1">VWFA domain-containing protein</fullName>
    </recommendedName>
</protein>
<dbReference type="NCBIfam" id="TIGR03436">
    <property type="entry name" value="acidobact_VWFA"/>
    <property type="match status" value="1"/>
</dbReference>
<dbReference type="SMART" id="SM00327">
    <property type="entry name" value="VWA"/>
    <property type="match status" value="1"/>
</dbReference>
<feature type="non-terminal residue" evidence="2">
    <location>
        <position position="1"/>
    </location>
</feature>
<sequence length="274" mass="30644">VFTAEVNVVPLYVNVTDDRGVYIPDMRMQEFEVYENGEKQEILFFDSEPRPVVIGILIDTSGSMEGIKMARAKQGASAFIEHITQQDEAFVMGFDAFPRLLQNLTPNHARLRDAIQEMAPRGATSLNMAIVEGADILVDRPERRALIILSDGFDTVQSVTEGQAIDYARLQDVRLYTIGIFEMINNPIRSSGFDTLNRGEVSMRAYSDGTGGRTFILNSLGELERAYNEIAAELRSQYSLGYRPDSLAAPGEWREIEVRTKRGAGRTKPGYYGQ</sequence>
<dbReference type="AlphaFoldDB" id="A0A381TVZ0"/>
<dbReference type="EMBL" id="UINC01005110">
    <property type="protein sequence ID" value="SVA19137.1"/>
    <property type="molecule type" value="Genomic_DNA"/>
</dbReference>